<evidence type="ECO:0000313" key="2">
    <source>
        <dbReference type="EMBL" id="TKK67808.1"/>
    </source>
</evidence>
<dbReference type="AlphaFoldDB" id="A0A4U3KYT7"/>
<organism evidence="2 3">
    <name type="scientific">Ilyomonas limi</name>
    <dbReference type="NCBI Taxonomy" id="2575867"/>
    <lineage>
        <taxon>Bacteria</taxon>
        <taxon>Pseudomonadati</taxon>
        <taxon>Bacteroidota</taxon>
        <taxon>Chitinophagia</taxon>
        <taxon>Chitinophagales</taxon>
        <taxon>Chitinophagaceae</taxon>
        <taxon>Ilyomonas</taxon>
    </lineage>
</organism>
<dbReference type="NCBIfam" id="TIGR04183">
    <property type="entry name" value="Por_Secre_tail"/>
    <property type="match status" value="1"/>
</dbReference>
<dbReference type="Pfam" id="PF18962">
    <property type="entry name" value="Por_Secre_tail"/>
    <property type="match status" value="1"/>
</dbReference>
<dbReference type="RefSeq" id="WP_137262373.1">
    <property type="nucleotide sequence ID" value="NZ_SZQL01000010.1"/>
</dbReference>
<reference evidence="2 3" key="1">
    <citation type="submission" date="2019-05" db="EMBL/GenBank/DDBJ databases">
        <title>Panacibacter sp. strain 17mud1-8 Genome sequencing and assembly.</title>
        <authorList>
            <person name="Chhetri G."/>
        </authorList>
    </citation>
    <scope>NUCLEOTIDE SEQUENCE [LARGE SCALE GENOMIC DNA]</scope>
    <source>
        <strain evidence="2 3">17mud1-8</strain>
    </source>
</reference>
<dbReference type="Proteomes" id="UP000305848">
    <property type="component" value="Unassembled WGS sequence"/>
</dbReference>
<dbReference type="OrthoDB" id="667194at2"/>
<evidence type="ECO:0000259" key="1">
    <source>
        <dbReference type="Pfam" id="PF18962"/>
    </source>
</evidence>
<name>A0A4U3KYT7_9BACT</name>
<dbReference type="InterPro" id="IPR026444">
    <property type="entry name" value="Secre_tail"/>
</dbReference>
<accession>A0A4U3KYT7</accession>
<sequence length="123" mass="13807">MKKTLLILVRHLKTLLTALVFVCAGFAVSSFTFHAHSESAKVEVIKCYPNPATSIVNFEFQKNIDKSYVLQVYSFVGKKMVETPVVNNKITITLTDFNRGIYVYQLRDKSGATVVAGKFQVIK</sequence>
<gene>
    <name evidence="2" type="ORF">FC093_13755</name>
</gene>
<proteinExistence type="predicted"/>
<evidence type="ECO:0000313" key="3">
    <source>
        <dbReference type="Proteomes" id="UP000305848"/>
    </source>
</evidence>
<feature type="domain" description="Secretion system C-terminal sorting" evidence="1">
    <location>
        <begin position="48"/>
        <end position="114"/>
    </location>
</feature>
<dbReference type="EMBL" id="SZQL01000010">
    <property type="protein sequence ID" value="TKK67808.1"/>
    <property type="molecule type" value="Genomic_DNA"/>
</dbReference>
<keyword evidence="3" id="KW-1185">Reference proteome</keyword>
<comment type="caution">
    <text evidence="2">The sequence shown here is derived from an EMBL/GenBank/DDBJ whole genome shotgun (WGS) entry which is preliminary data.</text>
</comment>
<protein>
    <submittedName>
        <fullName evidence="2">T9SS type A sorting domain-containing protein</fullName>
    </submittedName>
</protein>